<dbReference type="Proteomes" id="UP000046393">
    <property type="component" value="Unplaced"/>
</dbReference>
<proteinExistence type="inferred from homology"/>
<comment type="subunit">
    <text evidence="11">Interacts with BRI3BP. Interacts with MGAT1 and IFITM3.</text>
</comment>
<feature type="transmembrane region" description="Helical" evidence="13">
    <location>
        <begin position="165"/>
        <end position="186"/>
    </location>
</feature>
<dbReference type="InterPro" id="IPR019317">
    <property type="entry name" value="BRI3"/>
</dbReference>
<evidence type="ECO:0000256" key="5">
    <source>
        <dbReference type="ARBA" id="ARBA00022692"/>
    </source>
</evidence>
<comment type="subcellular location">
    <subcellularLocation>
        <location evidence="2">Cytoplasm</location>
        <location evidence="2">Perinuclear region</location>
    </subcellularLocation>
    <subcellularLocation>
        <location evidence="1">Lysosome membrane</location>
        <topology evidence="1">Multi-pass membrane protein</topology>
    </subcellularLocation>
</comment>
<dbReference type="GO" id="GO:0005765">
    <property type="term" value="C:lysosomal membrane"/>
    <property type="evidence" value="ECO:0007669"/>
    <property type="project" value="UniProtKB-SubCell"/>
</dbReference>
<feature type="compositionally biased region" description="Polar residues" evidence="12">
    <location>
        <begin position="1"/>
        <end position="32"/>
    </location>
</feature>
<name>A0A0N5APP9_9BILA</name>
<dbReference type="PANTHER" id="PTHR13551">
    <property type="entry name" value="BRAIN PROTEIN I3"/>
    <property type="match status" value="1"/>
</dbReference>
<dbReference type="WBParaSite" id="SMUV_0000663601-mRNA-1">
    <property type="protein sequence ID" value="SMUV_0000663601-mRNA-1"/>
    <property type="gene ID" value="SMUV_0000663601"/>
</dbReference>
<dbReference type="GO" id="GO:0048471">
    <property type="term" value="C:perinuclear region of cytoplasm"/>
    <property type="evidence" value="ECO:0007669"/>
    <property type="project" value="UniProtKB-SubCell"/>
</dbReference>
<dbReference type="PANTHER" id="PTHR13551:SF1">
    <property type="entry name" value="MEMBRANE PROTEIN BRI3"/>
    <property type="match status" value="1"/>
</dbReference>
<keyword evidence="7 13" id="KW-0472">Membrane</keyword>
<evidence type="ECO:0000256" key="1">
    <source>
        <dbReference type="ARBA" id="ARBA00004155"/>
    </source>
</evidence>
<evidence type="ECO:0000313" key="14">
    <source>
        <dbReference type="Proteomes" id="UP000046393"/>
    </source>
</evidence>
<evidence type="ECO:0000256" key="4">
    <source>
        <dbReference type="ARBA" id="ARBA00022490"/>
    </source>
</evidence>
<feature type="region of interest" description="Disordered" evidence="12">
    <location>
        <begin position="72"/>
        <end position="93"/>
    </location>
</feature>
<dbReference type="AlphaFoldDB" id="A0A0N5APP9"/>
<comment type="similarity">
    <text evidence="3">Belongs to the BRI3 family.</text>
</comment>
<evidence type="ECO:0000256" key="9">
    <source>
        <dbReference type="ARBA" id="ARBA00035284"/>
    </source>
</evidence>
<keyword evidence="6 13" id="KW-1133">Transmembrane helix</keyword>
<evidence type="ECO:0000256" key="3">
    <source>
        <dbReference type="ARBA" id="ARBA00008090"/>
    </source>
</evidence>
<evidence type="ECO:0000256" key="11">
    <source>
        <dbReference type="ARBA" id="ARBA00046593"/>
    </source>
</evidence>
<evidence type="ECO:0000256" key="10">
    <source>
        <dbReference type="ARBA" id="ARBA00035449"/>
    </source>
</evidence>
<keyword evidence="5 13" id="KW-0812">Transmembrane</keyword>
<reference evidence="15" key="1">
    <citation type="submission" date="2017-02" db="UniProtKB">
        <authorList>
            <consortium name="WormBaseParasite"/>
        </authorList>
    </citation>
    <scope>IDENTIFICATION</scope>
</reference>
<dbReference type="Pfam" id="PF10164">
    <property type="entry name" value="BRI3"/>
    <property type="match status" value="1"/>
</dbReference>
<organism evidence="14 15">
    <name type="scientific">Syphacia muris</name>
    <dbReference type="NCBI Taxonomy" id="451379"/>
    <lineage>
        <taxon>Eukaryota</taxon>
        <taxon>Metazoa</taxon>
        <taxon>Ecdysozoa</taxon>
        <taxon>Nematoda</taxon>
        <taxon>Chromadorea</taxon>
        <taxon>Rhabditida</taxon>
        <taxon>Spirurina</taxon>
        <taxon>Oxyuridomorpha</taxon>
        <taxon>Oxyuroidea</taxon>
        <taxon>Oxyuridae</taxon>
        <taxon>Syphacia</taxon>
    </lineage>
</organism>
<evidence type="ECO:0000256" key="8">
    <source>
        <dbReference type="ARBA" id="ARBA00023228"/>
    </source>
</evidence>
<evidence type="ECO:0000256" key="6">
    <source>
        <dbReference type="ARBA" id="ARBA00022989"/>
    </source>
</evidence>
<keyword evidence="4" id="KW-0963">Cytoplasm</keyword>
<sequence>MERSAQNSQTGKNSTESDDQQVLSTAATSTAVENDPVTVAASVDVDAVAATSLTTSSQCSVLAASTTPVTSSEQATLSSPYSQPPPSYQDALSYPTSSYHSIRMSSTFPKPDLAPMPPYSTLPLVTEQSSIAAPANPPVIVTVSGVPVENCPFCRVGSVVTEFDLCLLVCLILLAIFTFPVGLLFLCCIPCTIHKRCNSCQRTVRILEVSNLV</sequence>
<evidence type="ECO:0000256" key="7">
    <source>
        <dbReference type="ARBA" id="ARBA00023136"/>
    </source>
</evidence>
<evidence type="ECO:0000256" key="2">
    <source>
        <dbReference type="ARBA" id="ARBA00004556"/>
    </source>
</evidence>
<evidence type="ECO:0000256" key="13">
    <source>
        <dbReference type="SAM" id="Phobius"/>
    </source>
</evidence>
<protein>
    <recommendedName>
        <fullName evidence="9">Membrane protein BRI3</fullName>
    </recommendedName>
    <alternativeName>
        <fullName evidence="10">Brain protein I3</fullName>
    </alternativeName>
</protein>
<feature type="region of interest" description="Disordered" evidence="12">
    <location>
        <begin position="1"/>
        <end position="36"/>
    </location>
</feature>
<keyword evidence="8" id="KW-0458">Lysosome</keyword>
<evidence type="ECO:0000313" key="15">
    <source>
        <dbReference type="WBParaSite" id="SMUV_0000663601-mRNA-1"/>
    </source>
</evidence>
<evidence type="ECO:0000256" key="12">
    <source>
        <dbReference type="SAM" id="MobiDB-lite"/>
    </source>
</evidence>
<accession>A0A0N5APP9</accession>
<keyword evidence="14" id="KW-1185">Reference proteome</keyword>